<comment type="caution">
    <text evidence="2">The sequence shown here is derived from an EMBL/GenBank/DDBJ whole genome shotgun (WGS) entry which is preliminary data.</text>
</comment>
<organism evidence="2 3">
    <name type="scientific">Candidatus Gallipaludibacter merdavium</name>
    <dbReference type="NCBI Taxonomy" id="2840839"/>
    <lineage>
        <taxon>Bacteria</taxon>
        <taxon>Pseudomonadati</taxon>
        <taxon>Bacteroidota</taxon>
        <taxon>Bacteroidia</taxon>
        <taxon>Bacteroidales</taxon>
        <taxon>Candidatus Gallipaludibacter</taxon>
    </lineage>
</organism>
<evidence type="ECO:0000256" key="1">
    <source>
        <dbReference type="SAM" id="SignalP"/>
    </source>
</evidence>
<accession>A0A9D9HVB2</accession>
<sequence length="683" mass="79914">MTGKVLYILTALLMVFQLAAQPQSDEVERIINDIYYQLDEEGKDISEYEQLYEELLHYTQQPVNLNHTNRQELQQFYFLSDLQIENLLYHIYQYGPLESIYELRLIDGLEDYDIRNLLPFVYVGEHQEQKELFHPKELYYYGKHQLLLRMDKGLETKEGYRFLPEEDEAQFNSNEGYKGDPFYASIRYQYTFKDKLNIGLRMEKDAGEQFWGDYNKGFDSYGGYVQIDKLKWCKRIIIGDFKANFGNGLVMNTDFGFGKSADVLNTTPRSQGIRKTNSTDEYNFFRGVGGSFQWNRWEANVFYSIRRLDADTTGGYIHSIYTTGLHRTDNEYAKRNTVWQQVMGANLLYRQRSWKVGLSMAATLFNKPIISQPTLYNTDYFSGKHQLTVGTDYQWRIKRFFLFGETALTQQLGWATLNGVKFYPIPELGLVTLQRYYSGKFDSFFAQSFSETSALSNEKGIYIGIEAIPGRFWRIAAYADTYSFPFPKYGINKPSTGFDYLLQAEYTPKTTIKLVSRLKWEEKMTNYTGTQLVVPLDKASARCQFFYQSGHLSFKTSMEGNLAKKGSDDFTFGYQLAQDITYRNENFPLSGNIRLQMFHADTYDNRIYSYENDVLYAFSIPMLTGSGCRYYINLRYDLFQTLTLWLKMAQTIYTDGRETVGTGHEERSGNRKTDFRLLIRYKF</sequence>
<feature type="signal peptide" evidence="1">
    <location>
        <begin position="1"/>
        <end position="20"/>
    </location>
</feature>
<dbReference type="SUPFAM" id="SSF47781">
    <property type="entry name" value="RuvA domain 2-like"/>
    <property type="match status" value="1"/>
</dbReference>
<keyword evidence="1" id="KW-0732">Signal</keyword>
<dbReference type="InterPro" id="IPR010994">
    <property type="entry name" value="RuvA_2-like"/>
</dbReference>
<dbReference type="Proteomes" id="UP000823641">
    <property type="component" value="Unassembled WGS sequence"/>
</dbReference>
<feature type="chain" id="PRO_5038746055" evidence="1">
    <location>
        <begin position="21"/>
        <end position="683"/>
    </location>
</feature>
<protein>
    <submittedName>
        <fullName evidence="2">Helix-hairpin-helix domain-containing protein</fullName>
    </submittedName>
</protein>
<evidence type="ECO:0000313" key="3">
    <source>
        <dbReference type="Proteomes" id="UP000823641"/>
    </source>
</evidence>
<proteinExistence type="predicted"/>
<dbReference type="EMBL" id="JADIMG010000089">
    <property type="protein sequence ID" value="MBO8460513.1"/>
    <property type="molecule type" value="Genomic_DNA"/>
</dbReference>
<dbReference type="AlphaFoldDB" id="A0A9D9HVB2"/>
<reference evidence="2" key="2">
    <citation type="journal article" date="2021" name="PeerJ">
        <title>Extensive microbial diversity within the chicken gut microbiome revealed by metagenomics and culture.</title>
        <authorList>
            <person name="Gilroy R."/>
            <person name="Ravi A."/>
            <person name="Getino M."/>
            <person name="Pursley I."/>
            <person name="Horton D.L."/>
            <person name="Alikhan N.F."/>
            <person name="Baker D."/>
            <person name="Gharbi K."/>
            <person name="Hall N."/>
            <person name="Watson M."/>
            <person name="Adriaenssens E.M."/>
            <person name="Foster-Nyarko E."/>
            <person name="Jarju S."/>
            <person name="Secka A."/>
            <person name="Antonio M."/>
            <person name="Oren A."/>
            <person name="Chaudhuri R.R."/>
            <person name="La Ragione R."/>
            <person name="Hildebrand F."/>
            <person name="Pallen M.J."/>
        </authorList>
    </citation>
    <scope>NUCLEOTIDE SEQUENCE</scope>
    <source>
        <strain evidence="2">G3-3990</strain>
    </source>
</reference>
<name>A0A9D9HVB2_9BACT</name>
<gene>
    <name evidence="2" type="ORF">IAA73_09300</name>
</gene>
<reference evidence="2" key="1">
    <citation type="submission" date="2020-10" db="EMBL/GenBank/DDBJ databases">
        <authorList>
            <person name="Gilroy R."/>
        </authorList>
    </citation>
    <scope>NUCLEOTIDE SEQUENCE</scope>
    <source>
        <strain evidence="2">G3-3990</strain>
    </source>
</reference>
<evidence type="ECO:0000313" key="2">
    <source>
        <dbReference type="EMBL" id="MBO8460513.1"/>
    </source>
</evidence>